<dbReference type="OrthoDB" id="2448711at2759"/>
<accession>A0A8H3M2T9</accession>
<dbReference type="Proteomes" id="UP000615446">
    <property type="component" value="Unassembled WGS sequence"/>
</dbReference>
<evidence type="ECO:0000313" key="3">
    <source>
        <dbReference type="Proteomes" id="UP000615446"/>
    </source>
</evidence>
<keyword evidence="1" id="KW-0732">Signal</keyword>
<organism evidence="2 3">
    <name type="scientific">Rhizophagus clarus</name>
    <dbReference type="NCBI Taxonomy" id="94130"/>
    <lineage>
        <taxon>Eukaryota</taxon>
        <taxon>Fungi</taxon>
        <taxon>Fungi incertae sedis</taxon>
        <taxon>Mucoromycota</taxon>
        <taxon>Glomeromycotina</taxon>
        <taxon>Glomeromycetes</taxon>
        <taxon>Glomerales</taxon>
        <taxon>Glomeraceae</taxon>
        <taxon>Rhizophagus</taxon>
    </lineage>
</organism>
<evidence type="ECO:0000256" key="1">
    <source>
        <dbReference type="SAM" id="SignalP"/>
    </source>
</evidence>
<feature type="chain" id="PRO_5034609234" evidence="1">
    <location>
        <begin position="29"/>
        <end position="160"/>
    </location>
</feature>
<comment type="caution">
    <text evidence="2">The sequence shown here is derived from an EMBL/GenBank/DDBJ whole genome shotgun (WGS) entry which is preliminary data.</text>
</comment>
<sequence>MEQKNGSQSVKALLYFAVMSVFLRASLSGPNNISPQHNIHYETLVDTSEPTTENLLTTNINLASKDEEAKAIYQVALLPTNNADVFSAGVKSLNILCRQNLEKSTARKKSENPALTLLKLKERLTEWGINYYTIQGVDRITEFMDGLDKKRNKFRADAKL</sequence>
<proteinExistence type="predicted"/>
<gene>
    <name evidence="2" type="ORF">RCL2_002228500</name>
</gene>
<dbReference type="EMBL" id="BLAL01000242">
    <property type="protein sequence ID" value="GES95623.1"/>
    <property type="molecule type" value="Genomic_DNA"/>
</dbReference>
<dbReference type="AlphaFoldDB" id="A0A8H3M2T9"/>
<reference evidence="2" key="1">
    <citation type="submission" date="2019-10" db="EMBL/GenBank/DDBJ databases">
        <title>Conservation and host-specific expression of non-tandemly repeated heterogenous ribosome RNA gene in arbuscular mycorrhizal fungi.</title>
        <authorList>
            <person name="Maeda T."/>
            <person name="Kobayashi Y."/>
            <person name="Nakagawa T."/>
            <person name="Ezawa T."/>
            <person name="Yamaguchi K."/>
            <person name="Bino T."/>
            <person name="Nishimoto Y."/>
            <person name="Shigenobu S."/>
            <person name="Kawaguchi M."/>
        </authorList>
    </citation>
    <scope>NUCLEOTIDE SEQUENCE</scope>
    <source>
        <strain evidence="2">HR1</strain>
    </source>
</reference>
<protein>
    <submittedName>
        <fullName evidence="2">Uncharacterized protein</fullName>
    </submittedName>
</protein>
<feature type="signal peptide" evidence="1">
    <location>
        <begin position="1"/>
        <end position="28"/>
    </location>
</feature>
<name>A0A8H3M2T9_9GLOM</name>
<evidence type="ECO:0000313" key="2">
    <source>
        <dbReference type="EMBL" id="GES95623.1"/>
    </source>
</evidence>